<protein>
    <submittedName>
        <fullName evidence="3">Uncharacterized protein</fullName>
    </submittedName>
</protein>
<evidence type="ECO:0000313" key="4">
    <source>
        <dbReference type="Proteomes" id="UP001295423"/>
    </source>
</evidence>
<reference evidence="3" key="1">
    <citation type="submission" date="2023-08" db="EMBL/GenBank/DDBJ databases">
        <authorList>
            <person name="Audoor S."/>
            <person name="Bilcke G."/>
        </authorList>
    </citation>
    <scope>NUCLEOTIDE SEQUENCE</scope>
</reference>
<dbReference type="SUPFAM" id="SSF48403">
    <property type="entry name" value="Ankyrin repeat"/>
    <property type="match status" value="1"/>
</dbReference>
<sequence length="694" mass="77861">MNQSLQGYGENHYEGFPSRSGYYNSEHFLHHQEHQLPYAASYPGVKRRRLAGASEQPYGIHYNNNYNVLLGLCQSNAWLDALQYWRAYPQAAIPSRLDQTSFMRKRGQFSAMTIRRGCWNRDGDSKGMSPFEKEETSPALYQQTVLGLICASPSIIAGDQESPARVLLKEILQYSPAQVAYSQVQCGHTPLRDAILNPHCPFDVLKMLLQADQENCHHDSEYLAASYQKDSRGLLPLDHLILRLPSDTSTRSVDMLEIFLETRPPASSTANVISKVSPLIRLLSMVDPVTHSLPLDDSAEEMRLCKIQQVVKSLLRHQPELLYVCSSGTGCSPFHIAARTCGNFLPILQELVSADASNRFMAMENIVGDLPIHVACSNGADLDVLKYVASNTASHDRQLLWRTTRFGYTPADLLWLHHIEAGSSFSKVQTFHLVHSTAENRFDKDNEYYEKVLRNEVDDAMNGSRNQDHTTMERMERAKNKFGDLLDRLFVLLSASSYSAAEPKDDGKHLHQACNVSTPYGHTLPSPLFKLILWIYKDDLLTVDENGNLPLHYAFDSNSPTLEKLSKGTNDSKKRETKETTCWNEWAEYCHDLINAAPRACAMADQRGQLPLHLLLSNNRPAGSSNCANQKLLQRLLVKAIEAFPESAQTRDPISGLDPFMLAAMGSNELPLDTIYYLLRGCPNLCHVNSDAAS</sequence>
<proteinExistence type="predicted"/>
<dbReference type="InterPro" id="IPR002110">
    <property type="entry name" value="Ankyrin_rpt"/>
</dbReference>
<dbReference type="InterPro" id="IPR036770">
    <property type="entry name" value="Ankyrin_rpt-contain_sf"/>
</dbReference>
<dbReference type="EMBL" id="CAKOGP040001113">
    <property type="protein sequence ID" value="CAJ1943469.1"/>
    <property type="molecule type" value="Genomic_DNA"/>
</dbReference>
<accession>A0AAD2FJJ4</accession>
<dbReference type="PANTHER" id="PTHR24186:SF38">
    <property type="entry name" value="ANKYRIN REPEAT FAMILY PROTEIN"/>
    <property type="match status" value="1"/>
</dbReference>
<keyword evidence="4" id="KW-1185">Reference proteome</keyword>
<name>A0AAD2FJJ4_9STRA</name>
<dbReference type="AlphaFoldDB" id="A0AAD2FJJ4"/>
<comment type="caution">
    <text evidence="3">The sequence shown here is derived from an EMBL/GenBank/DDBJ whole genome shotgun (WGS) entry which is preliminary data.</text>
</comment>
<evidence type="ECO:0000313" key="3">
    <source>
        <dbReference type="EMBL" id="CAJ1943469.1"/>
    </source>
</evidence>
<evidence type="ECO:0000256" key="2">
    <source>
        <dbReference type="ARBA" id="ARBA00023043"/>
    </source>
</evidence>
<dbReference type="PANTHER" id="PTHR24186">
    <property type="entry name" value="PROTEIN PHOSPHATASE 1 REGULATORY SUBUNIT"/>
    <property type="match status" value="1"/>
</dbReference>
<dbReference type="Proteomes" id="UP001295423">
    <property type="component" value="Unassembled WGS sequence"/>
</dbReference>
<evidence type="ECO:0000256" key="1">
    <source>
        <dbReference type="ARBA" id="ARBA00022737"/>
    </source>
</evidence>
<gene>
    <name evidence="3" type="ORF">CYCCA115_LOCUS8456</name>
</gene>
<organism evidence="3 4">
    <name type="scientific">Cylindrotheca closterium</name>
    <dbReference type="NCBI Taxonomy" id="2856"/>
    <lineage>
        <taxon>Eukaryota</taxon>
        <taxon>Sar</taxon>
        <taxon>Stramenopiles</taxon>
        <taxon>Ochrophyta</taxon>
        <taxon>Bacillariophyta</taxon>
        <taxon>Bacillariophyceae</taxon>
        <taxon>Bacillariophycidae</taxon>
        <taxon>Bacillariales</taxon>
        <taxon>Bacillariaceae</taxon>
        <taxon>Cylindrotheca</taxon>
    </lineage>
</organism>
<dbReference type="SMART" id="SM00248">
    <property type="entry name" value="ANK"/>
    <property type="match status" value="4"/>
</dbReference>
<dbReference type="GO" id="GO:0005886">
    <property type="term" value="C:plasma membrane"/>
    <property type="evidence" value="ECO:0007669"/>
    <property type="project" value="TreeGrafter"/>
</dbReference>
<dbReference type="Gene3D" id="1.25.40.20">
    <property type="entry name" value="Ankyrin repeat-containing domain"/>
    <property type="match status" value="1"/>
</dbReference>
<keyword evidence="2" id="KW-0040">ANK repeat</keyword>
<keyword evidence="1" id="KW-0677">Repeat</keyword>